<organism evidence="5 6">
    <name type="scientific">Ordospora colligata OC4</name>
    <dbReference type="NCBI Taxonomy" id="1354746"/>
    <lineage>
        <taxon>Eukaryota</taxon>
        <taxon>Fungi</taxon>
        <taxon>Fungi incertae sedis</taxon>
        <taxon>Microsporidia</taxon>
        <taxon>Ordosporidae</taxon>
        <taxon>Ordospora</taxon>
    </lineage>
</organism>
<dbReference type="VEuPathDB" id="MicrosporidiaDB:M896_080880"/>
<dbReference type="SUPFAM" id="SSF53474">
    <property type="entry name" value="alpha/beta-Hydrolases"/>
    <property type="match status" value="1"/>
</dbReference>
<dbReference type="GeneID" id="26262128"/>
<sequence>MSIVMYEIMCRVFEVLARNNAVRLVVLYLMFYFGRCVRKPDVFYGGKRMESVYKMNSLHKSYYPLIFAPFGVVQTVLQLFRRPAIHPRAMVVIEAKNNGSIVLDIAEKNKETQKNVLLVHGFNGSGDSTYMQWMSAHLVKEGYRVFCFNARGTKSGLKNAVFFHIGWTEDLKEAVKFVLDNYSGTLEVFGFSMGANWVTKLFGEGELDPRVIKGGAVCLPFDFFKIGRHFLKNPYTRFFNWMLARNFIRYMKRNRDAFKNAGYDFETVKKCRSLQQIDMLVTKKIFGIDDVDHYYENESGGKYIHGISVPFIILNTYDDPVVPAFSIDKDVCIKNENILLVVTHKGGHLGFLSNTPSRTLAEDILIDFMRHF</sequence>
<gene>
    <name evidence="5" type="ORF">M896_080880</name>
</gene>
<dbReference type="InterPro" id="IPR050960">
    <property type="entry name" value="AB_hydrolase_4_sf"/>
</dbReference>
<feature type="active site" description="Charge relay system" evidence="2">
    <location>
        <position position="319"/>
    </location>
</feature>
<dbReference type="Gene3D" id="3.40.50.1820">
    <property type="entry name" value="alpha/beta hydrolase"/>
    <property type="match status" value="1"/>
</dbReference>
<reference evidence="5 6" key="1">
    <citation type="journal article" date="2014" name="MBio">
        <title>The Ordospora colligata genome; evolution of extreme reduction in microsporidia and host-to-parasite horizontal gene transfer.</title>
        <authorList>
            <person name="Pombert J.-F."/>
            <person name="Haag K.L."/>
            <person name="Beidas S."/>
            <person name="Ebert D."/>
            <person name="Keeling P.J."/>
        </authorList>
    </citation>
    <scope>NUCLEOTIDE SEQUENCE [LARGE SCALE GENOMIC DNA]</scope>
    <source>
        <strain evidence="5 6">OC4</strain>
    </source>
</reference>
<dbReference type="EMBL" id="JOKQ01000008">
    <property type="protein sequence ID" value="KHN69352.1"/>
    <property type="molecule type" value="Genomic_DNA"/>
</dbReference>
<evidence type="ECO:0000259" key="4">
    <source>
        <dbReference type="Pfam" id="PF00561"/>
    </source>
</evidence>
<name>A0A0B2UJY0_9MICR</name>
<feature type="transmembrane region" description="Helical" evidence="3">
    <location>
        <begin position="12"/>
        <end position="33"/>
    </location>
</feature>
<accession>A0A0B2UJY0</accession>
<dbReference type="InterPro" id="IPR012020">
    <property type="entry name" value="ABHD4"/>
</dbReference>
<keyword evidence="3" id="KW-0472">Membrane</keyword>
<feature type="active site" description="Charge relay system" evidence="2">
    <location>
        <position position="192"/>
    </location>
</feature>
<feature type="transmembrane region" description="Helical" evidence="3">
    <location>
        <begin position="62"/>
        <end position="80"/>
    </location>
</feature>
<feature type="active site" description="Charge relay system" evidence="2">
    <location>
        <position position="348"/>
    </location>
</feature>
<dbReference type="STRING" id="1354746.A0A0B2UJY0"/>
<dbReference type="Proteomes" id="UP000031056">
    <property type="component" value="Unassembled WGS sequence"/>
</dbReference>
<dbReference type="PANTHER" id="PTHR10794:SF63">
    <property type="entry name" value="ALPHA_BETA HYDROLASE 1, ISOFORM A"/>
    <property type="match status" value="1"/>
</dbReference>
<dbReference type="GO" id="GO:0034338">
    <property type="term" value="F:short-chain carboxylesterase activity"/>
    <property type="evidence" value="ECO:0007669"/>
    <property type="project" value="TreeGrafter"/>
</dbReference>
<feature type="domain" description="AB hydrolase-1" evidence="4">
    <location>
        <begin position="115"/>
        <end position="354"/>
    </location>
</feature>
<evidence type="ECO:0000313" key="5">
    <source>
        <dbReference type="EMBL" id="KHN69352.1"/>
    </source>
</evidence>
<keyword evidence="6" id="KW-1185">Reference proteome</keyword>
<proteinExistence type="inferred from homology"/>
<dbReference type="GO" id="GO:0047372">
    <property type="term" value="F:monoacylglycerol lipase activity"/>
    <property type="evidence" value="ECO:0007669"/>
    <property type="project" value="TreeGrafter"/>
</dbReference>
<dbReference type="OrthoDB" id="5954035at2759"/>
<dbReference type="Pfam" id="PF00561">
    <property type="entry name" value="Abhydrolase_1"/>
    <property type="match status" value="1"/>
</dbReference>
<evidence type="ECO:0000313" key="6">
    <source>
        <dbReference type="Proteomes" id="UP000031056"/>
    </source>
</evidence>
<dbReference type="PANTHER" id="PTHR10794">
    <property type="entry name" value="ABHYDROLASE DOMAIN-CONTAINING PROTEIN"/>
    <property type="match status" value="1"/>
</dbReference>
<evidence type="ECO:0000256" key="3">
    <source>
        <dbReference type="SAM" id="Phobius"/>
    </source>
</evidence>
<keyword evidence="3" id="KW-1133">Transmembrane helix</keyword>
<dbReference type="InterPro" id="IPR000073">
    <property type="entry name" value="AB_hydrolase_1"/>
</dbReference>
<dbReference type="InParanoid" id="A0A0B2UJY0"/>
<keyword evidence="3" id="KW-0812">Transmembrane</keyword>
<dbReference type="InterPro" id="IPR029058">
    <property type="entry name" value="AB_hydrolase_fold"/>
</dbReference>
<dbReference type="PIRSF" id="PIRSF005211">
    <property type="entry name" value="Ab_hydro_YheT"/>
    <property type="match status" value="1"/>
</dbReference>
<keyword evidence="5" id="KW-0378">Hydrolase</keyword>
<evidence type="ECO:0000256" key="2">
    <source>
        <dbReference type="PIRSR" id="PIRSR005211-1"/>
    </source>
</evidence>
<dbReference type="HOGENOM" id="CLU_032487_8_0_1"/>
<evidence type="ECO:0000256" key="1">
    <source>
        <dbReference type="ARBA" id="ARBA00010884"/>
    </source>
</evidence>
<protein>
    <submittedName>
        <fullName evidence="5">Alpha/beta hydrolase domain-containing protein</fullName>
    </submittedName>
</protein>
<dbReference type="RefSeq" id="XP_014563394.1">
    <property type="nucleotide sequence ID" value="XM_014707908.1"/>
</dbReference>
<comment type="similarity">
    <text evidence="1">Belongs to the AB hydrolase superfamily. AB hydrolase 4 family.</text>
</comment>
<dbReference type="AlphaFoldDB" id="A0A0B2UJY0"/>
<comment type="caution">
    <text evidence="5">The sequence shown here is derived from an EMBL/GenBank/DDBJ whole genome shotgun (WGS) entry which is preliminary data.</text>
</comment>